<keyword evidence="2" id="KW-1185">Reference proteome</keyword>
<evidence type="ECO:0000313" key="1">
    <source>
        <dbReference type="EMBL" id="KAJ4826788.1"/>
    </source>
</evidence>
<gene>
    <name evidence="1" type="ORF">Tsubulata_034776</name>
</gene>
<organism evidence="1 2">
    <name type="scientific">Turnera subulata</name>
    <dbReference type="NCBI Taxonomy" id="218843"/>
    <lineage>
        <taxon>Eukaryota</taxon>
        <taxon>Viridiplantae</taxon>
        <taxon>Streptophyta</taxon>
        <taxon>Embryophyta</taxon>
        <taxon>Tracheophyta</taxon>
        <taxon>Spermatophyta</taxon>
        <taxon>Magnoliopsida</taxon>
        <taxon>eudicotyledons</taxon>
        <taxon>Gunneridae</taxon>
        <taxon>Pentapetalae</taxon>
        <taxon>rosids</taxon>
        <taxon>fabids</taxon>
        <taxon>Malpighiales</taxon>
        <taxon>Passifloraceae</taxon>
        <taxon>Turnera</taxon>
    </lineage>
</organism>
<reference evidence="1" key="2">
    <citation type="journal article" date="2023" name="Plants (Basel)">
        <title>Annotation of the Turnera subulata (Passifloraceae) Draft Genome Reveals the S-Locus Evolved after the Divergence of Turneroideae from Passifloroideae in a Stepwise Manner.</title>
        <authorList>
            <person name="Henning P.M."/>
            <person name="Roalson E.H."/>
            <person name="Mir W."/>
            <person name="McCubbin A.G."/>
            <person name="Shore J.S."/>
        </authorList>
    </citation>
    <scope>NUCLEOTIDE SEQUENCE</scope>
    <source>
        <strain evidence="1">F60SS</strain>
    </source>
</reference>
<accession>A0A9Q0F8C9</accession>
<reference evidence="1" key="1">
    <citation type="submission" date="2022-02" db="EMBL/GenBank/DDBJ databases">
        <authorList>
            <person name="Henning P.M."/>
            <person name="McCubbin A.G."/>
            <person name="Shore J.S."/>
        </authorList>
    </citation>
    <scope>NUCLEOTIDE SEQUENCE</scope>
    <source>
        <strain evidence="1">F60SS</strain>
        <tissue evidence="1">Leaves</tissue>
    </source>
</reference>
<dbReference type="Proteomes" id="UP001141552">
    <property type="component" value="Unassembled WGS sequence"/>
</dbReference>
<name>A0A9Q0F8C9_9ROSI</name>
<evidence type="ECO:0000313" key="2">
    <source>
        <dbReference type="Proteomes" id="UP001141552"/>
    </source>
</evidence>
<protein>
    <submittedName>
        <fullName evidence="1">Uncharacterized protein</fullName>
    </submittedName>
</protein>
<comment type="caution">
    <text evidence="1">The sequence shown here is derived from an EMBL/GenBank/DDBJ whole genome shotgun (WGS) entry which is preliminary data.</text>
</comment>
<feature type="non-terminal residue" evidence="1">
    <location>
        <position position="1"/>
    </location>
</feature>
<dbReference type="EMBL" id="JAKUCV010006579">
    <property type="protein sequence ID" value="KAJ4826788.1"/>
    <property type="molecule type" value="Genomic_DNA"/>
</dbReference>
<proteinExistence type="predicted"/>
<sequence>MRGIQDFQDIRRRIAQSEYMAGEISAPKLQSFVYKKSEAVDFSVINLPSLQYADCLFQIVLPPACKGSAMYSISHYNTLLV</sequence>
<dbReference type="AlphaFoldDB" id="A0A9Q0F8C9"/>